<gene>
    <name evidence="3" type="ORF">MANES_S048900</name>
</gene>
<dbReference type="STRING" id="3983.A0A199UB54"/>
<protein>
    <recommendedName>
        <fullName evidence="4">Pollen Ole e 1 allergen and extensin family protein</fullName>
    </recommendedName>
</protein>
<dbReference type="EMBL" id="KV450606">
    <property type="protein sequence ID" value="OAY21872.1"/>
    <property type="molecule type" value="Genomic_DNA"/>
</dbReference>
<feature type="signal peptide" evidence="2">
    <location>
        <begin position="1"/>
        <end position="28"/>
    </location>
</feature>
<dbReference type="OrthoDB" id="747559at2759"/>
<dbReference type="PROSITE" id="PS51257">
    <property type="entry name" value="PROKAR_LIPOPROTEIN"/>
    <property type="match status" value="1"/>
</dbReference>
<dbReference type="PANTHER" id="PTHR33470">
    <property type="entry name" value="OS01G0164075 PROTEIN"/>
    <property type="match status" value="1"/>
</dbReference>
<evidence type="ECO:0008006" key="4">
    <source>
        <dbReference type="Google" id="ProtNLM"/>
    </source>
</evidence>
<dbReference type="AlphaFoldDB" id="A0A199UB54"/>
<proteinExistence type="predicted"/>
<accession>A0A199UB54</accession>
<dbReference type="Pfam" id="PF01190">
    <property type="entry name" value="Pollen_Ole_e_1"/>
    <property type="match status" value="1"/>
</dbReference>
<keyword evidence="1 2" id="KW-0732">Signal</keyword>
<evidence type="ECO:0000313" key="3">
    <source>
        <dbReference type="EMBL" id="OAY21872.1"/>
    </source>
</evidence>
<evidence type="ECO:0000256" key="1">
    <source>
        <dbReference type="ARBA" id="ARBA00022729"/>
    </source>
</evidence>
<sequence length="177" mass="19498">MGPMAMKLMAAAAAAALVLVGCTNLALGWNGAGVLHVAGKVMCQDCTKGYNEWVNGDRPIKGSKVSLTCMDERRRVMYYNSDETDELGQFEMTVNKYINGKELKENMCSVRIVSSPDPTCNLLTDFGAGKSGLKLTQPSFIYRDLVKYVVGPFYFTTPLCDQPDTTESSDDYRGKNY</sequence>
<feature type="chain" id="PRO_5008285099" description="Pollen Ole e 1 allergen and extensin family protein" evidence="2">
    <location>
        <begin position="29"/>
        <end position="177"/>
    </location>
</feature>
<evidence type="ECO:0000256" key="2">
    <source>
        <dbReference type="SAM" id="SignalP"/>
    </source>
</evidence>
<dbReference type="PANTHER" id="PTHR33470:SF29">
    <property type="entry name" value="POLLEN OLE E 1 ALLERGEN AND EXTENSIN FAMILY PROTEIN"/>
    <property type="match status" value="1"/>
</dbReference>
<reference evidence="3" key="1">
    <citation type="submission" date="2016-02" db="EMBL/GenBank/DDBJ databases">
        <title>WGS assembly of Manihot esculenta.</title>
        <authorList>
            <person name="Bredeson J.V."/>
            <person name="Prochnik S.E."/>
            <person name="Lyons J.B."/>
            <person name="Schmutz J."/>
            <person name="Grimwood J."/>
            <person name="Vrebalov J."/>
            <person name="Bart R.S."/>
            <person name="Amuge T."/>
            <person name="Ferguson M.E."/>
            <person name="Green R."/>
            <person name="Putnam N."/>
            <person name="Stites J."/>
            <person name="Rounsley S."/>
            <person name="Rokhsar D.S."/>
        </authorList>
    </citation>
    <scope>NUCLEOTIDE SEQUENCE [LARGE SCALE GENOMIC DNA]</scope>
    <source>
        <tissue evidence="3">Leaf</tissue>
    </source>
</reference>
<organism evidence="3">
    <name type="scientific">Manihot esculenta</name>
    <name type="common">Cassava</name>
    <name type="synonym">Jatropha manihot</name>
    <dbReference type="NCBI Taxonomy" id="3983"/>
    <lineage>
        <taxon>Eukaryota</taxon>
        <taxon>Viridiplantae</taxon>
        <taxon>Streptophyta</taxon>
        <taxon>Embryophyta</taxon>
        <taxon>Tracheophyta</taxon>
        <taxon>Spermatophyta</taxon>
        <taxon>Magnoliopsida</taxon>
        <taxon>eudicotyledons</taxon>
        <taxon>Gunneridae</taxon>
        <taxon>Pentapetalae</taxon>
        <taxon>rosids</taxon>
        <taxon>fabids</taxon>
        <taxon>Malpighiales</taxon>
        <taxon>Euphorbiaceae</taxon>
        <taxon>Crotonoideae</taxon>
        <taxon>Manihoteae</taxon>
        <taxon>Manihot</taxon>
    </lineage>
</organism>
<name>A0A199UB54_MANES</name>
<dbReference type="Gramene" id="Manes.09G048990.1.v8.1">
    <property type="protein sequence ID" value="Manes.09G048990.1.v8.1.CDS"/>
    <property type="gene ID" value="Manes.09G048990.v8.1"/>
</dbReference>